<keyword evidence="3 7" id="KW-0507">mRNA processing</keyword>
<feature type="compositionally biased region" description="Low complexity" evidence="8">
    <location>
        <begin position="344"/>
        <end position="365"/>
    </location>
</feature>
<name>A0A8J4PUM0_9MYCE</name>
<reference evidence="9" key="1">
    <citation type="submission" date="2020-01" db="EMBL/GenBank/DDBJ databases">
        <title>Development of genomics and gene disruption for Polysphondylium violaceum indicates a role for the polyketide synthase stlB in stalk morphogenesis.</title>
        <authorList>
            <person name="Narita B."/>
            <person name="Kawabe Y."/>
            <person name="Kin K."/>
            <person name="Saito T."/>
            <person name="Gibbs R."/>
            <person name="Kuspa A."/>
            <person name="Muzny D."/>
            <person name="Queller D."/>
            <person name="Richards S."/>
            <person name="Strassman J."/>
            <person name="Sucgang R."/>
            <person name="Worley K."/>
            <person name="Schaap P."/>
        </authorList>
    </citation>
    <scope>NUCLEOTIDE SEQUENCE</scope>
    <source>
        <strain evidence="9">QSvi11</strain>
    </source>
</reference>
<dbReference type="OrthoDB" id="3881at2759"/>
<evidence type="ECO:0000256" key="3">
    <source>
        <dbReference type="ARBA" id="ARBA00022664"/>
    </source>
</evidence>
<dbReference type="PANTHER" id="PTHR23142">
    <property type="entry name" value="PRE-MRNA-SPLICING FACTOR 38A-RELATED"/>
    <property type="match status" value="1"/>
</dbReference>
<evidence type="ECO:0000256" key="5">
    <source>
        <dbReference type="ARBA" id="ARBA00023187"/>
    </source>
</evidence>
<comment type="subcellular location">
    <subcellularLocation>
        <location evidence="1 7">Nucleus</location>
    </subcellularLocation>
</comment>
<dbReference type="AlphaFoldDB" id="A0A8J4PUM0"/>
<evidence type="ECO:0000256" key="2">
    <source>
        <dbReference type="ARBA" id="ARBA00006164"/>
    </source>
</evidence>
<evidence type="ECO:0000256" key="6">
    <source>
        <dbReference type="ARBA" id="ARBA00023242"/>
    </source>
</evidence>
<feature type="compositionally biased region" description="Polar residues" evidence="8">
    <location>
        <begin position="392"/>
        <end position="412"/>
    </location>
</feature>
<gene>
    <name evidence="9" type="ORF">CYY_005730</name>
</gene>
<dbReference type="InterPro" id="IPR005037">
    <property type="entry name" value="PRP38"/>
</dbReference>
<sequence length="412" mass="49426">MALELHGNEKTMNLENVLLTTIQSSQYFKNLYSKKTYHEVIDEIYNNVEFLTPYIPNTKTPSTAFCLLYKFFLMKLTEKQMVGLLEHPDSPYIRAIGFLYLRYCTPPAQLWDWFIEFLDDQETIKITPRGPDVKMQKFILDLLRETKFSDTILPRIPVKIQKEIDKQISDYEIENGLNRKDNGKYNSSNNNNNNNNRRSNERDNRDRYDDRDGRDSRDRNYRDNRDRYDNRDNRDRNYNSRDRNDDRDSRDRYDGRDNRDRYDNDRNGRSNDRYNNKNDRYNSRSDDRDRYERDDRYRDHRFNKRDNDRYDDQDNREKSYEDQLKEFSNKKRSRSRSPSRERYNNNSSPSSSTTTTTTTTTSSDSSKPKEESENLKRLRSLYGADTDKVSLEDNNTSSSSRINDTDTITIGK</sequence>
<organism evidence="9 10">
    <name type="scientific">Polysphondylium violaceum</name>
    <dbReference type="NCBI Taxonomy" id="133409"/>
    <lineage>
        <taxon>Eukaryota</taxon>
        <taxon>Amoebozoa</taxon>
        <taxon>Evosea</taxon>
        <taxon>Eumycetozoa</taxon>
        <taxon>Dictyostelia</taxon>
        <taxon>Dictyosteliales</taxon>
        <taxon>Dictyosteliaceae</taxon>
        <taxon>Polysphondylium</taxon>
    </lineage>
</organism>
<evidence type="ECO:0000256" key="8">
    <source>
        <dbReference type="SAM" id="MobiDB-lite"/>
    </source>
</evidence>
<protein>
    <recommendedName>
        <fullName evidence="7">Pre-mRNA-splicing factor 38</fullName>
    </recommendedName>
</protein>
<feature type="compositionally biased region" description="Low complexity" evidence="8">
    <location>
        <begin position="186"/>
        <end position="197"/>
    </location>
</feature>
<dbReference type="GO" id="GO:0005681">
    <property type="term" value="C:spliceosomal complex"/>
    <property type="evidence" value="ECO:0007669"/>
    <property type="project" value="UniProtKB-KW"/>
</dbReference>
<dbReference type="Pfam" id="PF03371">
    <property type="entry name" value="PRP38"/>
    <property type="match status" value="1"/>
</dbReference>
<evidence type="ECO:0000256" key="7">
    <source>
        <dbReference type="RuleBase" id="RU367025"/>
    </source>
</evidence>
<feature type="region of interest" description="Disordered" evidence="8">
    <location>
        <begin position="175"/>
        <end position="412"/>
    </location>
</feature>
<feature type="compositionally biased region" description="Basic and acidic residues" evidence="8">
    <location>
        <begin position="366"/>
        <end position="376"/>
    </location>
</feature>
<evidence type="ECO:0000313" key="9">
    <source>
        <dbReference type="EMBL" id="KAF2072964.1"/>
    </source>
</evidence>
<comment type="function">
    <text evidence="7">Required for pre-mRNA splicing.</text>
</comment>
<comment type="similarity">
    <text evidence="2 7">Belongs to the PRP38 family.</text>
</comment>
<keyword evidence="5 7" id="KW-0508">mRNA splicing</keyword>
<dbReference type="GO" id="GO:0000398">
    <property type="term" value="P:mRNA splicing, via spliceosome"/>
    <property type="evidence" value="ECO:0007669"/>
    <property type="project" value="UniProtKB-UniRule"/>
</dbReference>
<evidence type="ECO:0000256" key="4">
    <source>
        <dbReference type="ARBA" id="ARBA00022728"/>
    </source>
</evidence>
<evidence type="ECO:0000256" key="1">
    <source>
        <dbReference type="ARBA" id="ARBA00004123"/>
    </source>
</evidence>
<dbReference type="EMBL" id="AJWJ01000236">
    <property type="protein sequence ID" value="KAF2072964.1"/>
    <property type="molecule type" value="Genomic_DNA"/>
</dbReference>
<keyword evidence="4 7" id="KW-0747">Spliceosome</keyword>
<keyword evidence="10" id="KW-1185">Reference proteome</keyword>
<comment type="caution">
    <text evidence="9">The sequence shown here is derived from an EMBL/GenBank/DDBJ whole genome shotgun (WGS) entry which is preliminary data.</text>
</comment>
<evidence type="ECO:0000313" key="10">
    <source>
        <dbReference type="Proteomes" id="UP000695562"/>
    </source>
</evidence>
<keyword evidence="6 7" id="KW-0539">Nucleus</keyword>
<feature type="compositionally biased region" description="Basic and acidic residues" evidence="8">
    <location>
        <begin position="198"/>
        <end position="329"/>
    </location>
</feature>
<proteinExistence type="inferred from homology"/>
<accession>A0A8J4PUM0</accession>
<dbReference type="Proteomes" id="UP000695562">
    <property type="component" value="Unassembled WGS sequence"/>
</dbReference>